<dbReference type="Proteomes" id="UP000467240">
    <property type="component" value="Unassembled WGS sequence"/>
</dbReference>
<dbReference type="AlphaFoldDB" id="A0A7J5BMM8"/>
<dbReference type="EMBL" id="WBJZ01000045">
    <property type="protein sequence ID" value="KAB1651745.1"/>
    <property type="molecule type" value="Genomic_DNA"/>
</dbReference>
<evidence type="ECO:0000313" key="1">
    <source>
        <dbReference type="EMBL" id="KAB1651745.1"/>
    </source>
</evidence>
<protein>
    <submittedName>
        <fullName evidence="1">Uncharacterized protein</fullName>
    </submittedName>
</protein>
<name>A0A7J5BMM8_9MICO</name>
<dbReference type="RefSeq" id="WP_158042198.1">
    <property type="nucleotide sequence ID" value="NZ_JACCFV010000001.1"/>
</dbReference>
<evidence type="ECO:0000313" key="2">
    <source>
        <dbReference type="Proteomes" id="UP000467240"/>
    </source>
</evidence>
<comment type="caution">
    <text evidence="1">The sequence shown here is derived from an EMBL/GenBank/DDBJ whole genome shotgun (WGS) entry which is preliminary data.</text>
</comment>
<gene>
    <name evidence="1" type="ORF">F8O01_17620</name>
</gene>
<organism evidence="1 2">
    <name type="scientific">Pseudoclavibacter chungangensis</name>
    <dbReference type="NCBI Taxonomy" id="587635"/>
    <lineage>
        <taxon>Bacteria</taxon>
        <taxon>Bacillati</taxon>
        <taxon>Actinomycetota</taxon>
        <taxon>Actinomycetes</taxon>
        <taxon>Micrococcales</taxon>
        <taxon>Microbacteriaceae</taxon>
        <taxon>Pseudoclavibacter</taxon>
    </lineage>
</organism>
<accession>A0A7J5BMM8</accession>
<reference evidence="1 2" key="1">
    <citation type="submission" date="2019-09" db="EMBL/GenBank/DDBJ databases">
        <title>Phylogeny of genus Pseudoclavibacter and closely related genus.</title>
        <authorList>
            <person name="Li Y."/>
        </authorList>
    </citation>
    <scope>NUCLEOTIDE SEQUENCE [LARGE SCALE GENOMIC DNA]</scope>
    <source>
        <strain evidence="1 2">DSM 23821</strain>
    </source>
</reference>
<keyword evidence="2" id="KW-1185">Reference proteome</keyword>
<proteinExistence type="predicted"/>
<sequence>MKRRISEDEAIHHLMPPLSKHVAKARLRGLPGPPYAPADVDELLSDAEKHERRATTLAKILESRTAASSSEADHDELEL</sequence>